<name>A0A6A5UQN9_9PLEO</name>
<gene>
    <name evidence="1" type="ORF">BU23DRAFT_487200</name>
</gene>
<proteinExistence type="predicted"/>
<dbReference type="OrthoDB" id="3785702at2759"/>
<evidence type="ECO:0000313" key="1">
    <source>
        <dbReference type="EMBL" id="KAF1966259.1"/>
    </source>
</evidence>
<organism evidence="1 2">
    <name type="scientific">Bimuria novae-zelandiae CBS 107.79</name>
    <dbReference type="NCBI Taxonomy" id="1447943"/>
    <lineage>
        <taxon>Eukaryota</taxon>
        <taxon>Fungi</taxon>
        <taxon>Dikarya</taxon>
        <taxon>Ascomycota</taxon>
        <taxon>Pezizomycotina</taxon>
        <taxon>Dothideomycetes</taxon>
        <taxon>Pleosporomycetidae</taxon>
        <taxon>Pleosporales</taxon>
        <taxon>Massarineae</taxon>
        <taxon>Didymosphaeriaceae</taxon>
        <taxon>Bimuria</taxon>
    </lineage>
</organism>
<sequence>MIEKENDPFINKRLAYVVPHSEHSLLPFLLGIRSKEKSPGNVNKKHYEHNRRLEGRKTIENGGSRLRIARFGFRHAIYPPHTPEMDELGLTRAKYDTIVGKIEDIRLSTEPTHYECVPNFFQPWTMIRRRNATDTLSKVSEYTRELNAAGRRVVWTIEEIPGLYDQGIGHDKHELEISAWNGKDPWELTGVRVMRGTNESRG</sequence>
<keyword evidence="2" id="KW-1185">Reference proteome</keyword>
<dbReference type="EMBL" id="ML976749">
    <property type="protein sequence ID" value="KAF1966259.1"/>
    <property type="molecule type" value="Genomic_DNA"/>
</dbReference>
<protein>
    <submittedName>
        <fullName evidence="1">Uncharacterized protein</fullName>
    </submittedName>
</protein>
<dbReference type="Proteomes" id="UP000800036">
    <property type="component" value="Unassembled WGS sequence"/>
</dbReference>
<evidence type="ECO:0000313" key="2">
    <source>
        <dbReference type="Proteomes" id="UP000800036"/>
    </source>
</evidence>
<dbReference type="AlphaFoldDB" id="A0A6A5UQN9"/>
<accession>A0A6A5UQN9</accession>
<reference evidence="1" key="1">
    <citation type="journal article" date="2020" name="Stud. Mycol.">
        <title>101 Dothideomycetes genomes: a test case for predicting lifestyles and emergence of pathogens.</title>
        <authorList>
            <person name="Haridas S."/>
            <person name="Albert R."/>
            <person name="Binder M."/>
            <person name="Bloem J."/>
            <person name="Labutti K."/>
            <person name="Salamov A."/>
            <person name="Andreopoulos B."/>
            <person name="Baker S."/>
            <person name="Barry K."/>
            <person name="Bills G."/>
            <person name="Bluhm B."/>
            <person name="Cannon C."/>
            <person name="Castanera R."/>
            <person name="Culley D."/>
            <person name="Daum C."/>
            <person name="Ezra D."/>
            <person name="Gonzalez J."/>
            <person name="Henrissat B."/>
            <person name="Kuo A."/>
            <person name="Liang C."/>
            <person name="Lipzen A."/>
            <person name="Lutzoni F."/>
            <person name="Magnuson J."/>
            <person name="Mondo S."/>
            <person name="Nolan M."/>
            <person name="Ohm R."/>
            <person name="Pangilinan J."/>
            <person name="Park H.-J."/>
            <person name="Ramirez L."/>
            <person name="Alfaro M."/>
            <person name="Sun H."/>
            <person name="Tritt A."/>
            <person name="Yoshinaga Y."/>
            <person name="Zwiers L.-H."/>
            <person name="Turgeon B."/>
            <person name="Goodwin S."/>
            <person name="Spatafora J."/>
            <person name="Crous P."/>
            <person name="Grigoriev I."/>
        </authorList>
    </citation>
    <scope>NUCLEOTIDE SEQUENCE</scope>
    <source>
        <strain evidence="1">CBS 107.79</strain>
    </source>
</reference>